<feature type="compositionally biased region" description="Polar residues" evidence="1">
    <location>
        <begin position="200"/>
        <end position="225"/>
    </location>
</feature>
<feature type="region of interest" description="Disordered" evidence="1">
    <location>
        <begin position="428"/>
        <end position="470"/>
    </location>
</feature>
<accession>A0AAD7FPE2</accession>
<dbReference type="AlphaFoldDB" id="A0AAD7FPE2"/>
<feature type="compositionally biased region" description="Pro residues" evidence="1">
    <location>
        <begin position="21"/>
        <end position="34"/>
    </location>
</feature>
<gene>
    <name evidence="2" type="ORF">B0H17DRAFT_1217176</name>
</gene>
<sequence>MSTQRSTGYHNRARTHDGHASPPPPVYGPSPASPSPEAHSSPRPASLDSPSEIAGPPVAGPEHGISGADPEHEVFASGNSPSTEFPLTESPSFNDEQGAASGPDEGPDNGGWTPVTYRTARTHRQNSNSLSHSNKFTNTPNSPIAANIGDVESESTIARATREMSSEELVDIAERYEALAAAARVDLACKKLVQADKSGETTGETIGNEPITNPIISVETNTTSRGDVYTREEDGRSYDHQVKSPTGNGALAGAGPSQSKGKGPDPRNWGNISSWAEWSDDEMEAQKEAIENYEEINCALKKERQSTPPGFFKDIPSSKSPEPIQPQKVNFSKVESEKPENAPASDHSTQKGDGNMSGQTQSECAEMRQQLEELKQMLKASKKPAAPSERQKALKVVNELTNDKTKHCATPRRLVVQSFIAKAICGVSKAASDPPTPDPSDSSSGSDSEKSDADSSSEESEGGKSSAAAHHRRITTAYDGSPNATAFHRMAREAKAYVDQGNIPKDEQVFYVLYFLKASAAEFYNQVVVPNEEEYDLVKFFTELFEFCFPVDYRTHQRKALDRCYQGSRTVAAHVAIFSEIFNTIGMVETQEKIIKLWNSFGAEIQQEMYRQKLDPEVSTWTEVVQGASDAEIVVNLAHKPAAAPSGQPRTGGNSSHHGGSSSSNTYPKPQRGGFRGCGRDAAGATTGHPVAKLCAQLRLNYQPGLRWRRKYLRSVARSCLQRDSASNVKKRAI</sequence>
<evidence type="ECO:0008006" key="4">
    <source>
        <dbReference type="Google" id="ProtNLM"/>
    </source>
</evidence>
<feature type="compositionally biased region" description="Basic and acidic residues" evidence="1">
    <location>
        <begin position="228"/>
        <end position="242"/>
    </location>
</feature>
<feature type="compositionally biased region" description="Low complexity" evidence="1">
    <location>
        <begin position="428"/>
        <end position="446"/>
    </location>
</feature>
<feature type="compositionally biased region" description="Polar residues" evidence="1">
    <location>
        <begin position="125"/>
        <end position="144"/>
    </location>
</feature>
<comment type="caution">
    <text evidence="2">The sequence shown here is derived from an EMBL/GenBank/DDBJ whole genome shotgun (WGS) entry which is preliminary data.</text>
</comment>
<evidence type="ECO:0000256" key="1">
    <source>
        <dbReference type="SAM" id="MobiDB-lite"/>
    </source>
</evidence>
<name>A0AAD7FPE2_MYCRO</name>
<proteinExistence type="predicted"/>
<feature type="region of interest" description="Disordered" evidence="1">
    <location>
        <begin position="642"/>
        <end position="681"/>
    </location>
</feature>
<evidence type="ECO:0000313" key="3">
    <source>
        <dbReference type="Proteomes" id="UP001221757"/>
    </source>
</evidence>
<feature type="compositionally biased region" description="Basic and acidic residues" evidence="1">
    <location>
        <begin position="365"/>
        <end position="376"/>
    </location>
</feature>
<feature type="compositionally biased region" description="Low complexity" evidence="1">
    <location>
        <begin position="35"/>
        <end position="46"/>
    </location>
</feature>
<dbReference type="EMBL" id="JARKIE010000463">
    <property type="protein sequence ID" value="KAJ7635934.1"/>
    <property type="molecule type" value="Genomic_DNA"/>
</dbReference>
<evidence type="ECO:0000313" key="2">
    <source>
        <dbReference type="EMBL" id="KAJ7635934.1"/>
    </source>
</evidence>
<feature type="compositionally biased region" description="Polar residues" evidence="1">
    <location>
        <begin position="77"/>
        <end position="95"/>
    </location>
</feature>
<feature type="region of interest" description="Disordered" evidence="1">
    <location>
        <begin position="1"/>
        <end position="147"/>
    </location>
</feature>
<dbReference type="Proteomes" id="UP001221757">
    <property type="component" value="Unassembled WGS sequence"/>
</dbReference>
<reference evidence="2" key="1">
    <citation type="submission" date="2023-03" db="EMBL/GenBank/DDBJ databases">
        <title>Massive genome expansion in bonnet fungi (Mycena s.s.) driven by repeated elements and novel gene families across ecological guilds.</title>
        <authorList>
            <consortium name="Lawrence Berkeley National Laboratory"/>
            <person name="Harder C.B."/>
            <person name="Miyauchi S."/>
            <person name="Viragh M."/>
            <person name="Kuo A."/>
            <person name="Thoen E."/>
            <person name="Andreopoulos B."/>
            <person name="Lu D."/>
            <person name="Skrede I."/>
            <person name="Drula E."/>
            <person name="Henrissat B."/>
            <person name="Morin E."/>
            <person name="Kohler A."/>
            <person name="Barry K."/>
            <person name="LaButti K."/>
            <person name="Morin E."/>
            <person name="Salamov A."/>
            <person name="Lipzen A."/>
            <person name="Mereny Z."/>
            <person name="Hegedus B."/>
            <person name="Baldrian P."/>
            <person name="Stursova M."/>
            <person name="Weitz H."/>
            <person name="Taylor A."/>
            <person name="Grigoriev I.V."/>
            <person name="Nagy L.G."/>
            <person name="Martin F."/>
            <person name="Kauserud H."/>
        </authorList>
    </citation>
    <scope>NUCLEOTIDE SEQUENCE</scope>
    <source>
        <strain evidence="2">CBHHK067</strain>
    </source>
</reference>
<protein>
    <recommendedName>
        <fullName evidence="4">Retrotransposon gag domain-containing protein</fullName>
    </recommendedName>
</protein>
<feature type="compositionally biased region" description="Low complexity" evidence="1">
    <location>
        <begin position="652"/>
        <end position="665"/>
    </location>
</feature>
<keyword evidence="3" id="KW-1185">Reference proteome</keyword>
<feature type="region of interest" description="Disordered" evidence="1">
    <location>
        <begin position="198"/>
        <end position="393"/>
    </location>
</feature>
<organism evidence="2 3">
    <name type="scientific">Mycena rosella</name>
    <name type="common">Pink bonnet</name>
    <name type="synonym">Agaricus rosellus</name>
    <dbReference type="NCBI Taxonomy" id="1033263"/>
    <lineage>
        <taxon>Eukaryota</taxon>
        <taxon>Fungi</taxon>
        <taxon>Dikarya</taxon>
        <taxon>Basidiomycota</taxon>
        <taxon>Agaricomycotina</taxon>
        <taxon>Agaricomycetes</taxon>
        <taxon>Agaricomycetidae</taxon>
        <taxon>Agaricales</taxon>
        <taxon>Marasmiineae</taxon>
        <taxon>Mycenaceae</taxon>
        <taxon>Mycena</taxon>
    </lineage>
</organism>